<proteinExistence type="predicted"/>
<dbReference type="EMBL" id="JAUSWM010000015">
    <property type="protein sequence ID" value="MDQ0485126.1"/>
    <property type="molecule type" value="Genomic_DNA"/>
</dbReference>
<name>A0ABU0K9E0_9BACL</name>
<keyword evidence="2" id="KW-1185">Reference proteome</keyword>
<reference evidence="1" key="1">
    <citation type="submission" date="2023-07" db="EMBL/GenBank/DDBJ databases">
        <title>Genomic Encyclopedia of Type Strains, Phase IV (KMG-IV): sequencing the most valuable type-strain genomes for metagenomic binning, comparative biology and taxonomic classification.</title>
        <authorList>
            <person name="Goeker M."/>
        </authorList>
    </citation>
    <scope>NUCLEOTIDE SEQUENCE [LARGE SCALE GENOMIC DNA]</scope>
    <source>
        <strain evidence="1">JSM 076093</strain>
    </source>
</reference>
<dbReference type="Proteomes" id="UP001226720">
    <property type="component" value="Unassembled WGS sequence"/>
</dbReference>
<comment type="caution">
    <text evidence="1">The sequence shown here is derived from an EMBL/GenBank/DDBJ whole genome shotgun (WGS) entry which is preliminary data.</text>
</comment>
<accession>A0ABU0K9E0</accession>
<gene>
    <name evidence="1" type="ORF">QO000_004155</name>
</gene>
<sequence>MLIIVKKFKLKGLKGDMIEAVCRVGRLSSWTIGKVL</sequence>
<organism evidence="1 2">
    <name type="scientific">Guptibacillus hwajinpoensis</name>
    <dbReference type="NCBI Taxonomy" id="208199"/>
    <lineage>
        <taxon>Bacteria</taxon>
        <taxon>Bacillati</taxon>
        <taxon>Bacillota</taxon>
        <taxon>Bacilli</taxon>
        <taxon>Bacillales</taxon>
        <taxon>Guptibacillaceae</taxon>
        <taxon>Guptibacillus</taxon>
    </lineage>
</organism>
<evidence type="ECO:0000313" key="2">
    <source>
        <dbReference type="Proteomes" id="UP001226720"/>
    </source>
</evidence>
<protein>
    <submittedName>
        <fullName evidence="1">Uncharacterized protein</fullName>
    </submittedName>
</protein>
<evidence type="ECO:0000313" key="1">
    <source>
        <dbReference type="EMBL" id="MDQ0485126.1"/>
    </source>
</evidence>